<keyword evidence="4" id="KW-1185">Reference proteome</keyword>
<feature type="compositionally biased region" description="Acidic residues" evidence="1">
    <location>
        <begin position="915"/>
        <end position="926"/>
    </location>
</feature>
<feature type="transmembrane region" description="Helical" evidence="2">
    <location>
        <begin position="481"/>
        <end position="500"/>
    </location>
</feature>
<evidence type="ECO:0000256" key="2">
    <source>
        <dbReference type="SAM" id="Phobius"/>
    </source>
</evidence>
<feature type="transmembrane region" description="Helical" evidence="2">
    <location>
        <begin position="826"/>
        <end position="848"/>
    </location>
</feature>
<feature type="transmembrane region" description="Helical" evidence="2">
    <location>
        <begin position="425"/>
        <end position="444"/>
    </location>
</feature>
<evidence type="ECO:0000313" key="3">
    <source>
        <dbReference type="EMBL" id="CAL1537860.1"/>
    </source>
</evidence>
<feature type="transmembrane region" description="Helical" evidence="2">
    <location>
        <begin position="551"/>
        <end position="577"/>
    </location>
</feature>
<name>A0AAV2HY09_LYMST</name>
<feature type="compositionally biased region" description="Basic and acidic residues" evidence="1">
    <location>
        <begin position="938"/>
        <end position="959"/>
    </location>
</feature>
<sequence length="1105" mass="124685">MNASRINRMKMALDGRITLSVAVVTLIVCLTTSAALPVVDAPEKAEPSAGSNGPNVGNESPKPTKASQETAWVELVDAGNGNVQNCKISTQENLHEFIDVAEKREDVNLFEFKIQLKDYSIDPFHNVTGLYFKPWLWYTTKSQHGRTLLMLSFHYDVLSMNILTIGVKKMDILVVDTPLGCFGNLTTARQVNSIRMMLLSRVIKDKSSSRWVLASDREEFACNQEILNKAGNADFVYNCCYKDATGNLVCSTKGDDFWINILYLAITSVKILMFLFCPKFLPNNVYSAAYVASEYVISLKKAIKMKLFISEQNDSNVRFKKRLTLEQISNWPRLRDSLETLPFDEIIPVKIDELRVKVQGKRIIPENDPPTGLMRTIYDNLIRCKIKNLDPFQDCCETSIFASMEPKFRHKITWHKFVQMFIKTLMLILIPIPYYIRLIIYFVFEEEEITMRRAAMERNDLTESFNLYRTNVIQYFTPSHGVFIATYVFYFLIGLVIGFTDQTFREKLKGICRCSLQDMNAVSETGVLGIIIRVLLFPFKRCGLLGFLIGPVYFVIVMPACALVFVVYCVPTVYLSFRLPYHAKKLANQSAAVSDEEKKKRIVRLQKIGKKLSKIDKSAHLGEMTQTADNYCCPDEWGFRGCVTVKSVLLQVVTAVFCLCILYSVALVFSESIGLFVEVMAFTMMGIIVNAGSVLKYVSMVLLVFVYMNDCYSNVYENYLTFNKTIIDEIIERTTTDLRKIASMPSSEQANTAFQVRCVDEAKEKPPSLNFQKKEIRWKIGQLLLFLDCYDTPRIPLRLFQKLCQVRVHGAPGPVYINLLAATGKFMIIVVFLMFVMIVVMAFGNVYAMSSTNTTLATLAGGFVPMLLKNVLSSKGTRLSLKTVSFKGQIDEIIEEYKQYWPVVDLQVQKYDPNAEVDEDKDDDDKDGGGGKPNSNSTKKDDDGRNKDGEKGENKRTKDGNVPNETVKKNDDVKGNGDSPSPDSGHLTPDEDENLVDLFIDLSVADTAGWSIYGSMDSMPQDSETIMPGYFDPNKITDDDDLNMSFHVASEPLNHQRSSRAPTTLQTSANNNQNVRSANESGNDRARLSPLQPQVPLVVMYAHAD</sequence>
<feature type="compositionally biased region" description="Polar residues" evidence="1">
    <location>
        <begin position="49"/>
        <end position="58"/>
    </location>
</feature>
<feature type="compositionally biased region" description="Basic and acidic residues" evidence="1">
    <location>
        <begin position="966"/>
        <end position="975"/>
    </location>
</feature>
<reference evidence="3 4" key="1">
    <citation type="submission" date="2024-04" db="EMBL/GenBank/DDBJ databases">
        <authorList>
            <consortium name="Genoscope - CEA"/>
            <person name="William W."/>
        </authorList>
    </citation>
    <scope>NUCLEOTIDE SEQUENCE [LARGE SCALE GENOMIC DNA]</scope>
</reference>
<proteinExistence type="predicted"/>
<feature type="transmembrane region" description="Helical" evidence="2">
    <location>
        <begin position="648"/>
        <end position="669"/>
    </location>
</feature>
<dbReference type="Proteomes" id="UP001497497">
    <property type="component" value="Unassembled WGS sequence"/>
</dbReference>
<organism evidence="3 4">
    <name type="scientific">Lymnaea stagnalis</name>
    <name type="common">Great pond snail</name>
    <name type="synonym">Helix stagnalis</name>
    <dbReference type="NCBI Taxonomy" id="6523"/>
    <lineage>
        <taxon>Eukaryota</taxon>
        <taxon>Metazoa</taxon>
        <taxon>Spiralia</taxon>
        <taxon>Lophotrochozoa</taxon>
        <taxon>Mollusca</taxon>
        <taxon>Gastropoda</taxon>
        <taxon>Heterobranchia</taxon>
        <taxon>Euthyneura</taxon>
        <taxon>Panpulmonata</taxon>
        <taxon>Hygrophila</taxon>
        <taxon>Lymnaeoidea</taxon>
        <taxon>Lymnaeidae</taxon>
        <taxon>Lymnaea</taxon>
    </lineage>
</organism>
<dbReference type="EMBL" id="CAXITT010000278">
    <property type="protein sequence ID" value="CAL1537860.1"/>
    <property type="molecule type" value="Genomic_DNA"/>
</dbReference>
<protein>
    <submittedName>
        <fullName evidence="3">Uncharacterized protein</fullName>
    </submittedName>
</protein>
<keyword evidence="2" id="KW-0812">Transmembrane</keyword>
<keyword evidence="2" id="KW-1133">Transmembrane helix</keyword>
<evidence type="ECO:0000256" key="1">
    <source>
        <dbReference type="SAM" id="MobiDB-lite"/>
    </source>
</evidence>
<feature type="transmembrane region" description="Helical" evidence="2">
    <location>
        <begin position="521"/>
        <end position="539"/>
    </location>
</feature>
<comment type="caution">
    <text evidence="3">The sequence shown here is derived from an EMBL/GenBank/DDBJ whole genome shotgun (WGS) entry which is preliminary data.</text>
</comment>
<evidence type="ECO:0000313" key="4">
    <source>
        <dbReference type="Proteomes" id="UP001497497"/>
    </source>
</evidence>
<keyword evidence="2" id="KW-0472">Membrane</keyword>
<feature type="compositionally biased region" description="Polar residues" evidence="1">
    <location>
        <begin position="1053"/>
        <end position="1081"/>
    </location>
</feature>
<accession>A0AAV2HY09</accession>
<feature type="region of interest" description="Disordered" evidence="1">
    <location>
        <begin position="1052"/>
        <end position="1091"/>
    </location>
</feature>
<feature type="region of interest" description="Disordered" evidence="1">
    <location>
        <begin position="912"/>
        <end position="991"/>
    </location>
</feature>
<feature type="transmembrane region" description="Helical" evidence="2">
    <location>
        <begin position="257"/>
        <end position="277"/>
    </location>
</feature>
<gene>
    <name evidence="3" type="ORF">GSLYS_00011739001</name>
</gene>
<dbReference type="AlphaFoldDB" id="A0AAV2HY09"/>
<feature type="transmembrane region" description="Helical" evidence="2">
    <location>
        <begin position="681"/>
        <end position="707"/>
    </location>
</feature>
<feature type="region of interest" description="Disordered" evidence="1">
    <location>
        <begin position="42"/>
        <end position="68"/>
    </location>
</feature>